<dbReference type="Proteomes" id="UP001596186">
    <property type="component" value="Unassembled WGS sequence"/>
</dbReference>
<feature type="transmembrane region" description="Helical" evidence="1">
    <location>
        <begin position="69"/>
        <end position="93"/>
    </location>
</feature>
<dbReference type="Pfam" id="PF13240">
    <property type="entry name" value="Zn_Ribbon_1"/>
    <property type="match status" value="1"/>
</dbReference>
<gene>
    <name evidence="3" type="ORF">ACFP1F_07200</name>
</gene>
<keyword evidence="1" id="KW-0812">Transmembrane</keyword>
<feature type="transmembrane region" description="Helical" evidence="1">
    <location>
        <begin position="105"/>
        <end position="123"/>
    </location>
</feature>
<feature type="transmembrane region" description="Helical" evidence="1">
    <location>
        <begin position="135"/>
        <end position="152"/>
    </location>
</feature>
<comment type="caution">
    <text evidence="3">The sequence shown here is derived from an EMBL/GenBank/DDBJ whole genome shotgun (WGS) entry which is preliminary data.</text>
</comment>
<dbReference type="InterPro" id="IPR038587">
    <property type="entry name" value="Ribosomal_eL40_sf"/>
</dbReference>
<feature type="transmembrane region" description="Helical" evidence="1">
    <location>
        <begin position="158"/>
        <end position="177"/>
    </location>
</feature>
<organism evidence="3 4">
    <name type="scientific">Companilactobacillus baiquanensis</name>
    <dbReference type="NCBI Taxonomy" id="2486005"/>
    <lineage>
        <taxon>Bacteria</taxon>
        <taxon>Bacillati</taxon>
        <taxon>Bacillota</taxon>
        <taxon>Bacilli</taxon>
        <taxon>Lactobacillales</taxon>
        <taxon>Lactobacillaceae</taxon>
        <taxon>Companilactobacillus</taxon>
    </lineage>
</organism>
<dbReference type="EMBL" id="JBHSSN010000014">
    <property type="protein sequence ID" value="MFC6323519.1"/>
    <property type="molecule type" value="Genomic_DNA"/>
</dbReference>
<dbReference type="RefSeq" id="WP_125592461.1">
    <property type="nucleotide sequence ID" value="NZ_JBHSSN010000014.1"/>
</dbReference>
<keyword evidence="4" id="KW-1185">Reference proteome</keyword>
<dbReference type="Gene3D" id="4.10.1060.50">
    <property type="match status" value="1"/>
</dbReference>
<sequence length="183" mass="19662">MSKYSYCIKCGKELAPGATFCQYCGAKQIQLENDDIEINKANEPENVTFPKKRTKTVESKKNISPTVRLIFGIIFIIVSVMALFQSFGVMAAYSIGGNSTGSASGAAGIIVSLIMLSLGIILIATRKNNSQGLKITIYILGIISALMGFGISSHFSDMSIYGILLIVGTILCNLPLASQYEDD</sequence>
<protein>
    <submittedName>
        <fullName evidence="3">Zinc-ribbon domain-containing protein</fullName>
    </submittedName>
</protein>
<keyword evidence="1" id="KW-0472">Membrane</keyword>
<reference evidence="4" key="1">
    <citation type="journal article" date="2019" name="Int. J. Syst. Evol. Microbiol.">
        <title>The Global Catalogue of Microorganisms (GCM) 10K type strain sequencing project: providing services to taxonomists for standard genome sequencing and annotation.</title>
        <authorList>
            <consortium name="The Broad Institute Genomics Platform"/>
            <consortium name="The Broad Institute Genome Sequencing Center for Infectious Disease"/>
            <person name="Wu L."/>
            <person name="Ma J."/>
        </authorList>
    </citation>
    <scope>NUCLEOTIDE SEQUENCE [LARGE SCALE GENOMIC DNA]</scope>
    <source>
        <strain evidence="4">CCM 8895</strain>
    </source>
</reference>
<evidence type="ECO:0000256" key="1">
    <source>
        <dbReference type="SAM" id="Phobius"/>
    </source>
</evidence>
<dbReference type="InterPro" id="IPR026870">
    <property type="entry name" value="Zinc_ribbon_dom"/>
</dbReference>
<accession>A0ABW1UXM3</accession>
<feature type="domain" description="Zinc-ribbon" evidence="2">
    <location>
        <begin position="6"/>
        <end position="27"/>
    </location>
</feature>
<dbReference type="InterPro" id="IPR036259">
    <property type="entry name" value="MFS_trans_sf"/>
</dbReference>
<dbReference type="SUPFAM" id="SSF103473">
    <property type="entry name" value="MFS general substrate transporter"/>
    <property type="match status" value="1"/>
</dbReference>
<keyword evidence="1" id="KW-1133">Transmembrane helix</keyword>
<name>A0ABW1UXM3_9LACO</name>
<proteinExistence type="predicted"/>
<evidence type="ECO:0000259" key="2">
    <source>
        <dbReference type="Pfam" id="PF13240"/>
    </source>
</evidence>
<evidence type="ECO:0000313" key="4">
    <source>
        <dbReference type="Proteomes" id="UP001596186"/>
    </source>
</evidence>
<evidence type="ECO:0000313" key="3">
    <source>
        <dbReference type="EMBL" id="MFC6323519.1"/>
    </source>
</evidence>